<evidence type="ECO:0000256" key="3">
    <source>
        <dbReference type="ARBA" id="ARBA00022803"/>
    </source>
</evidence>
<dbReference type="Proteomes" id="UP001171945">
    <property type="component" value="Unassembled WGS sequence"/>
</dbReference>
<dbReference type="HAMAP" id="MF_00994">
    <property type="entry name" value="LPS_assembly_LapB"/>
    <property type="match status" value="1"/>
</dbReference>
<reference evidence="6" key="1">
    <citation type="submission" date="2023-06" db="EMBL/GenBank/DDBJ databases">
        <title>Uncultivated large filamentous bacteria from sulfidic sediments reveal new species and different genomic features in energy metabolism and defense.</title>
        <authorList>
            <person name="Fonseca A."/>
        </authorList>
    </citation>
    <scope>NUCLEOTIDE SEQUENCE</scope>
    <source>
        <strain evidence="6">HSG4</strain>
    </source>
</reference>
<dbReference type="SMART" id="SM00028">
    <property type="entry name" value="TPR"/>
    <property type="match status" value="6"/>
</dbReference>
<dbReference type="Pfam" id="PF18073">
    <property type="entry name" value="Zn_ribbon_LapB"/>
    <property type="match status" value="1"/>
</dbReference>
<evidence type="ECO:0000313" key="7">
    <source>
        <dbReference type="Proteomes" id="UP001171945"/>
    </source>
</evidence>
<dbReference type="PROSITE" id="PS50005">
    <property type="entry name" value="TPR"/>
    <property type="match status" value="1"/>
</dbReference>
<keyword evidence="1" id="KW-0479">Metal-binding</keyword>
<feature type="domain" description="LapB rubredoxin metal binding" evidence="5">
    <location>
        <begin position="339"/>
        <end position="366"/>
    </location>
</feature>
<dbReference type="InterPro" id="IPR041166">
    <property type="entry name" value="Rubredoxin_2"/>
</dbReference>
<keyword evidence="3 4" id="KW-0802">TPR repeat</keyword>
<evidence type="ECO:0000256" key="2">
    <source>
        <dbReference type="ARBA" id="ARBA00022737"/>
    </source>
</evidence>
<dbReference type="NCBIfam" id="NF008757">
    <property type="entry name" value="PRK11788.1-5"/>
    <property type="match status" value="1"/>
</dbReference>
<dbReference type="Pfam" id="PF13432">
    <property type="entry name" value="TPR_16"/>
    <property type="match status" value="1"/>
</dbReference>
<evidence type="ECO:0000256" key="4">
    <source>
        <dbReference type="PROSITE-ProRule" id="PRU00339"/>
    </source>
</evidence>
<accession>A0ABT7VS24</accession>
<evidence type="ECO:0000256" key="1">
    <source>
        <dbReference type="ARBA" id="ARBA00022723"/>
    </source>
</evidence>
<dbReference type="InterPro" id="IPR051012">
    <property type="entry name" value="CellSynth/LPSAsmb/PSIAsmb"/>
</dbReference>
<protein>
    <submittedName>
        <fullName evidence="6">Lipopolysaccharide assembly protein LapB</fullName>
    </submittedName>
</protein>
<dbReference type="PANTHER" id="PTHR45586:SF1">
    <property type="entry name" value="LIPOPOLYSACCHARIDE ASSEMBLY PROTEIN B"/>
    <property type="match status" value="1"/>
</dbReference>
<sequence>TDWAGVREAVENEPHWPQHFILALRLCKALYLLNEEPDKAIDVFIKLIDVDSDTVETHLALGLLFRRRGEVNRAIRIHQNLIARTTLNPQQRSLALFELAHDYRHAGLLDRAEDLFRELAISGKYQVLALRQLLEIYQQEQDWNKAINIAQKLVVFDNKQMHTIAQYYCELAEDYRQKGQNDAALEAIENALKADQNCVRASLIEGQLALQRDSREQAILAFQRVERQDPDYLTEVIEPLQSCYEAIGQEDQFARYLRFMLERDGGLTPVLMLAKMINAREGEQEAADFIVRHLHLHPSIRGLDSLLDLVLSDNASIRREHLLLLKDLTTQLLKNKPAYKCRHCGFTARKLHWQCPSCQQWNMLKPIQGIDGE</sequence>
<name>A0ABT7VS24_9GAMM</name>
<comment type="caution">
    <text evidence="6">The sequence shown here is derived from an EMBL/GenBank/DDBJ whole genome shotgun (WGS) entry which is preliminary data.</text>
</comment>
<evidence type="ECO:0000313" key="6">
    <source>
        <dbReference type="EMBL" id="MDM8562466.1"/>
    </source>
</evidence>
<gene>
    <name evidence="6" type="primary">lapB</name>
    <name evidence="6" type="ORF">QUF54_03845</name>
</gene>
<keyword evidence="7" id="KW-1185">Reference proteome</keyword>
<dbReference type="SUPFAM" id="SSF81901">
    <property type="entry name" value="HCP-like"/>
    <property type="match status" value="1"/>
</dbReference>
<proteinExistence type="inferred from homology"/>
<dbReference type="Pfam" id="PF13176">
    <property type="entry name" value="TPR_7"/>
    <property type="match status" value="1"/>
</dbReference>
<keyword evidence="2" id="KW-0677">Repeat</keyword>
<dbReference type="PANTHER" id="PTHR45586">
    <property type="entry name" value="TPR REPEAT-CONTAINING PROTEIN PA4667"/>
    <property type="match status" value="1"/>
</dbReference>
<organism evidence="6 7">
    <name type="scientific">Candidatus Marithioploca araucensis</name>
    <dbReference type="NCBI Taxonomy" id="70273"/>
    <lineage>
        <taxon>Bacteria</taxon>
        <taxon>Pseudomonadati</taxon>
        <taxon>Pseudomonadota</taxon>
        <taxon>Gammaproteobacteria</taxon>
        <taxon>Thiotrichales</taxon>
        <taxon>Thiotrichaceae</taxon>
        <taxon>Candidatus Marithioploca</taxon>
    </lineage>
</organism>
<feature type="non-terminal residue" evidence="6">
    <location>
        <position position="1"/>
    </location>
</feature>
<dbReference type="InterPro" id="IPR030865">
    <property type="entry name" value="LapB"/>
</dbReference>
<dbReference type="InterPro" id="IPR019734">
    <property type="entry name" value="TPR_rpt"/>
</dbReference>
<evidence type="ECO:0000259" key="5">
    <source>
        <dbReference type="Pfam" id="PF18073"/>
    </source>
</evidence>
<dbReference type="EMBL" id="JAUCGM010000164">
    <property type="protein sequence ID" value="MDM8562466.1"/>
    <property type="molecule type" value="Genomic_DNA"/>
</dbReference>
<dbReference type="Gene3D" id="1.25.40.10">
    <property type="entry name" value="Tetratricopeptide repeat domain"/>
    <property type="match status" value="2"/>
</dbReference>
<feature type="repeat" description="TPR" evidence="4">
    <location>
        <begin position="165"/>
        <end position="198"/>
    </location>
</feature>
<dbReference type="InterPro" id="IPR011990">
    <property type="entry name" value="TPR-like_helical_dom_sf"/>
</dbReference>